<evidence type="ECO:0000259" key="8">
    <source>
        <dbReference type="Pfam" id="PF00892"/>
    </source>
</evidence>
<dbReference type="SUPFAM" id="SSF103481">
    <property type="entry name" value="Multidrug resistance efflux transporter EmrE"/>
    <property type="match status" value="2"/>
</dbReference>
<feature type="transmembrane region" description="Helical" evidence="7">
    <location>
        <begin position="16"/>
        <end position="38"/>
    </location>
</feature>
<dbReference type="Proteomes" id="UP001232445">
    <property type="component" value="Unassembled WGS sequence"/>
</dbReference>
<evidence type="ECO:0000256" key="3">
    <source>
        <dbReference type="ARBA" id="ARBA00022475"/>
    </source>
</evidence>
<dbReference type="Gene3D" id="1.10.3730.20">
    <property type="match status" value="1"/>
</dbReference>
<feature type="transmembrane region" description="Helical" evidence="7">
    <location>
        <begin position="76"/>
        <end position="99"/>
    </location>
</feature>
<comment type="caution">
    <text evidence="9">The sequence shown here is derived from an EMBL/GenBank/DDBJ whole genome shotgun (WGS) entry which is preliminary data.</text>
</comment>
<keyword evidence="4 7" id="KW-0812">Transmembrane</keyword>
<keyword evidence="3" id="KW-1003">Cell membrane</keyword>
<dbReference type="EMBL" id="JAUSUQ010000002">
    <property type="protein sequence ID" value="MDQ0337990.1"/>
    <property type="molecule type" value="Genomic_DNA"/>
</dbReference>
<evidence type="ECO:0000256" key="1">
    <source>
        <dbReference type="ARBA" id="ARBA00004651"/>
    </source>
</evidence>
<gene>
    <name evidence="9" type="ORF">J2S00_000773</name>
</gene>
<evidence type="ECO:0000313" key="9">
    <source>
        <dbReference type="EMBL" id="MDQ0337990.1"/>
    </source>
</evidence>
<feature type="transmembrane region" description="Helical" evidence="7">
    <location>
        <begin position="229"/>
        <end position="248"/>
    </location>
</feature>
<accession>A0ABU0CNK4</accession>
<name>A0ABU0CNK4_9BACI</name>
<dbReference type="RefSeq" id="WP_307335641.1">
    <property type="nucleotide sequence ID" value="NZ_JAUSUQ010000002.1"/>
</dbReference>
<dbReference type="InterPro" id="IPR050638">
    <property type="entry name" value="AA-Vitamin_Transporters"/>
</dbReference>
<feature type="transmembrane region" description="Helical" evidence="7">
    <location>
        <begin position="194"/>
        <end position="213"/>
    </location>
</feature>
<feature type="transmembrane region" description="Helical" evidence="7">
    <location>
        <begin position="105"/>
        <end position="125"/>
    </location>
</feature>
<dbReference type="InterPro" id="IPR037185">
    <property type="entry name" value="EmrE-like"/>
</dbReference>
<evidence type="ECO:0000313" key="10">
    <source>
        <dbReference type="Proteomes" id="UP001232445"/>
    </source>
</evidence>
<evidence type="ECO:0000256" key="7">
    <source>
        <dbReference type="SAM" id="Phobius"/>
    </source>
</evidence>
<comment type="subcellular location">
    <subcellularLocation>
        <location evidence="1">Cell membrane</location>
        <topology evidence="1">Multi-pass membrane protein</topology>
    </subcellularLocation>
</comment>
<sequence>MRQVVRQSVAYLEHHPYVLLVLAPLFWGSNFVLGRVIVQTVPPFHFSMVRWLLAFMIFLPFAWRELRRHYRLFQQHWLLMFCLSLTGIAGFNTLLYIALQYTTSINATLVNSTAPLLIVLLSVLFLRDRLSAWQYVGVVLSFAGVVWVISGGQLERLVSLEFNMGDLFVLAAVLSWSIYSVLMKKWGADLPKQATFMVTMVIGLLILSPFYVWETLRSPFQWGSLTFDMWLGIVYISIFPTLVAFTCWNEGVIRVGPSRASNYLHLIVVFAGIFAVLIGETYTLVQLIGAIFIIGGVLIVSNYK</sequence>
<organism evidence="9 10">
    <name type="scientific">Caldalkalibacillus uzonensis</name>
    <dbReference type="NCBI Taxonomy" id="353224"/>
    <lineage>
        <taxon>Bacteria</taxon>
        <taxon>Bacillati</taxon>
        <taxon>Bacillota</taxon>
        <taxon>Bacilli</taxon>
        <taxon>Bacillales</taxon>
        <taxon>Bacillaceae</taxon>
        <taxon>Caldalkalibacillus</taxon>
    </lineage>
</organism>
<feature type="transmembrane region" description="Helical" evidence="7">
    <location>
        <begin position="44"/>
        <end position="64"/>
    </location>
</feature>
<dbReference type="InterPro" id="IPR000620">
    <property type="entry name" value="EamA_dom"/>
</dbReference>
<evidence type="ECO:0000256" key="4">
    <source>
        <dbReference type="ARBA" id="ARBA00022692"/>
    </source>
</evidence>
<comment type="similarity">
    <text evidence="2">Belongs to the EamA transporter family.</text>
</comment>
<evidence type="ECO:0000256" key="6">
    <source>
        <dbReference type="ARBA" id="ARBA00023136"/>
    </source>
</evidence>
<keyword evidence="5 7" id="KW-1133">Transmembrane helix</keyword>
<feature type="transmembrane region" description="Helical" evidence="7">
    <location>
        <begin position="284"/>
        <end position="303"/>
    </location>
</feature>
<feature type="transmembrane region" description="Helical" evidence="7">
    <location>
        <begin position="260"/>
        <end position="278"/>
    </location>
</feature>
<evidence type="ECO:0000256" key="5">
    <source>
        <dbReference type="ARBA" id="ARBA00022989"/>
    </source>
</evidence>
<feature type="transmembrane region" description="Helical" evidence="7">
    <location>
        <begin position="162"/>
        <end position="182"/>
    </location>
</feature>
<evidence type="ECO:0000256" key="2">
    <source>
        <dbReference type="ARBA" id="ARBA00007362"/>
    </source>
</evidence>
<dbReference type="PANTHER" id="PTHR32322">
    <property type="entry name" value="INNER MEMBRANE TRANSPORTER"/>
    <property type="match status" value="1"/>
</dbReference>
<keyword evidence="6 7" id="KW-0472">Membrane</keyword>
<reference evidence="9 10" key="1">
    <citation type="submission" date="2023-07" db="EMBL/GenBank/DDBJ databases">
        <title>Genomic Encyclopedia of Type Strains, Phase IV (KMG-IV): sequencing the most valuable type-strain genomes for metagenomic binning, comparative biology and taxonomic classification.</title>
        <authorList>
            <person name="Goeker M."/>
        </authorList>
    </citation>
    <scope>NUCLEOTIDE SEQUENCE [LARGE SCALE GENOMIC DNA]</scope>
    <source>
        <strain evidence="9 10">DSM 17740</strain>
    </source>
</reference>
<protein>
    <submittedName>
        <fullName evidence="9">Drug/metabolite transporter (DMT)-like permease</fullName>
    </submittedName>
</protein>
<dbReference type="PANTHER" id="PTHR32322:SF18">
    <property type="entry name" value="S-ADENOSYLMETHIONINE_S-ADENOSYLHOMOCYSTEINE TRANSPORTER"/>
    <property type="match status" value="1"/>
</dbReference>
<feature type="transmembrane region" description="Helical" evidence="7">
    <location>
        <begin position="132"/>
        <end position="150"/>
    </location>
</feature>
<proteinExistence type="inferred from homology"/>
<dbReference type="Pfam" id="PF00892">
    <property type="entry name" value="EamA"/>
    <property type="match status" value="2"/>
</dbReference>
<keyword evidence="10" id="KW-1185">Reference proteome</keyword>
<feature type="domain" description="EamA" evidence="8">
    <location>
        <begin position="17"/>
        <end position="149"/>
    </location>
</feature>
<feature type="domain" description="EamA" evidence="8">
    <location>
        <begin position="164"/>
        <end position="301"/>
    </location>
</feature>